<comment type="similarity">
    <text evidence="1">Belongs to the proteasome inhibitor PI31 family.</text>
</comment>
<evidence type="ECO:0000256" key="3">
    <source>
        <dbReference type="SAM" id="MobiDB-lite"/>
    </source>
</evidence>
<organism evidence="5 6">
    <name type="scientific">Reticulomyxa filosa</name>
    <dbReference type="NCBI Taxonomy" id="46433"/>
    <lineage>
        <taxon>Eukaryota</taxon>
        <taxon>Sar</taxon>
        <taxon>Rhizaria</taxon>
        <taxon>Retaria</taxon>
        <taxon>Foraminifera</taxon>
        <taxon>Monothalamids</taxon>
        <taxon>Reticulomyxidae</taxon>
        <taxon>Reticulomyxa</taxon>
    </lineage>
</organism>
<proteinExistence type="inferred from homology"/>
<protein>
    <recommendedName>
        <fullName evidence="4">PI31 proteasome regulator N-terminal domain-containing protein</fullName>
    </recommendedName>
</protein>
<gene>
    <name evidence="5" type="ORF">RFI_24415</name>
</gene>
<comment type="caution">
    <text evidence="5">The sequence shown here is derived from an EMBL/GenBank/DDBJ whole genome shotgun (WGS) entry which is preliminary data.</text>
</comment>
<feature type="region of interest" description="Disordered" evidence="3">
    <location>
        <begin position="68"/>
        <end position="93"/>
    </location>
</feature>
<accession>X6MH42</accession>
<keyword evidence="2" id="KW-0647">Proteasome</keyword>
<feature type="compositionally biased region" description="Basic and acidic residues" evidence="3">
    <location>
        <begin position="176"/>
        <end position="193"/>
    </location>
</feature>
<keyword evidence="6" id="KW-1185">Reference proteome</keyword>
<dbReference type="EMBL" id="ASPP01020935">
    <property type="protein sequence ID" value="ETO12961.1"/>
    <property type="molecule type" value="Genomic_DNA"/>
</dbReference>
<dbReference type="OrthoDB" id="68090at2759"/>
<name>X6MH42_RETFI</name>
<dbReference type="GO" id="GO:0070628">
    <property type="term" value="F:proteasome binding"/>
    <property type="evidence" value="ECO:0007669"/>
    <property type="project" value="InterPro"/>
</dbReference>
<feature type="domain" description="PI31 proteasome regulator N-terminal" evidence="4">
    <location>
        <begin position="10"/>
        <end position="67"/>
    </location>
</feature>
<dbReference type="Gene3D" id="3.40.1000.30">
    <property type="match status" value="1"/>
</dbReference>
<dbReference type="GO" id="GO:0043161">
    <property type="term" value="P:proteasome-mediated ubiquitin-dependent protein catabolic process"/>
    <property type="evidence" value="ECO:0007669"/>
    <property type="project" value="InterPro"/>
</dbReference>
<sequence>MESLKKYNPIFSHPNDLIAFAVHLSFLQTYRLVGLSQEQYLEDIGSVPQGWNRSHELYTFRYVEKNATSSETKPSSKPTESSSTDEKKEEKDQIPPTILVKVLQLEENSLIISAVRSGSDNVIVMDLSVSDHINLDEKITPENTNFDKMFKDLGALTLLIEERITHKVIPSQTSSKTEKEKEKDKEKEKEKDNREIDLIDDFGTYPDYYESNRNRPNPFGGDFGSDLNPIPNGGIGGIGGSGIGGEEMEEDEGMEVMMILTECFCSLNVECVFFQCAVLITISYSFLLPVGANKLSTKKINIDYFTLASINTIDFKKKNKKKEYYRNFISMPHTTLKKDKEKERKK</sequence>
<evidence type="ECO:0000313" key="6">
    <source>
        <dbReference type="Proteomes" id="UP000023152"/>
    </source>
</evidence>
<feature type="compositionally biased region" description="Low complexity" evidence="3">
    <location>
        <begin position="68"/>
        <end position="82"/>
    </location>
</feature>
<evidence type="ECO:0000256" key="1">
    <source>
        <dbReference type="ARBA" id="ARBA00006405"/>
    </source>
</evidence>
<dbReference type="Pfam" id="PF11566">
    <property type="entry name" value="PI31_Prot_N"/>
    <property type="match status" value="1"/>
</dbReference>
<reference evidence="5 6" key="1">
    <citation type="journal article" date="2013" name="Curr. Biol.">
        <title>The Genome of the Foraminiferan Reticulomyxa filosa.</title>
        <authorList>
            <person name="Glockner G."/>
            <person name="Hulsmann N."/>
            <person name="Schleicher M."/>
            <person name="Noegel A.A."/>
            <person name="Eichinger L."/>
            <person name="Gallinger C."/>
            <person name="Pawlowski J."/>
            <person name="Sierra R."/>
            <person name="Euteneuer U."/>
            <person name="Pillet L."/>
            <person name="Moustafa A."/>
            <person name="Platzer M."/>
            <person name="Groth M."/>
            <person name="Szafranski K."/>
            <person name="Schliwa M."/>
        </authorList>
    </citation>
    <scope>NUCLEOTIDE SEQUENCE [LARGE SCALE GENOMIC DNA]</scope>
</reference>
<evidence type="ECO:0000313" key="5">
    <source>
        <dbReference type="EMBL" id="ETO12961.1"/>
    </source>
</evidence>
<dbReference type="InterPro" id="IPR021625">
    <property type="entry name" value="PI31_Prot_N"/>
</dbReference>
<feature type="compositionally biased region" description="Basic and acidic residues" evidence="3">
    <location>
        <begin position="84"/>
        <end position="93"/>
    </location>
</feature>
<dbReference type="Proteomes" id="UP000023152">
    <property type="component" value="Unassembled WGS sequence"/>
</dbReference>
<dbReference type="PANTHER" id="PTHR13266">
    <property type="entry name" value="PROTEASOME INHIBITOR"/>
    <property type="match status" value="1"/>
</dbReference>
<dbReference type="GO" id="GO:0004866">
    <property type="term" value="F:endopeptidase inhibitor activity"/>
    <property type="evidence" value="ECO:0007669"/>
    <property type="project" value="InterPro"/>
</dbReference>
<dbReference type="InterPro" id="IPR045128">
    <property type="entry name" value="PI31-like"/>
</dbReference>
<evidence type="ECO:0000256" key="2">
    <source>
        <dbReference type="ARBA" id="ARBA00022942"/>
    </source>
</evidence>
<dbReference type="GO" id="GO:0000502">
    <property type="term" value="C:proteasome complex"/>
    <property type="evidence" value="ECO:0007669"/>
    <property type="project" value="UniProtKB-KW"/>
</dbReference>
<dbReference type="PANTHER" id="PTHR13266:SF1">
    <property type="entry name" value="PROTEASOME INHIBITOR PI31 SUBUNIT"/>
    <property type="match status" value="1"/>
</dbReference>
<dbReference type="AlphaFoldDB" id="X6MH42"/>
<evidence type="ECO:0000259" key="4">
    <source>
        <dbReference type="Pfam" id="PF11566"/>
    </source>
</evidence>
<feature type="region of interest" description="Disordered" evidence="3">
    <location>
        <begin position="169"/>
        <end position="193"/>
    </location>
</feature>